<accession>A0A084EGS7</accession>
<comment type="caution">
    <text evidence="1">The sequence shown here is derived from an EMBL/GenBank/DDBJ whole genome shotgun (WGS) entry which is preliminary data.</text>
</comment>
<protein>
    <submittedName>
        <fullName evidence="1">Uncharacterized protein</fullName>
    </submittedName>
</protein>
<evidence type="ECO:0000313" key="2">
    <source>
        <dbReference type="Proteomes" id="UP000028534"/>
    </source>
</evidence>
<sequence>MGLLDGGIARIFDAALSGLYLDGALHRDGTDPIYDNEGNITGYAGGADIPIKVQRDACTYAMRQSEGYSEGDVMLLILAAPLNGVKVTTDFQATDGAGDRWMIRSADLDAASSHWICRGRAA</sequence>
<organism evidence="1 2">
    <name type="scientific">Sphingobium yanoikuyae</name>
    <name type="common">Sphingomonas yanoikuyae</name>
    <dbReference type="NCBI Taxonomy" id="13690"/>
    <lineage>
        <taxon>Bacteria</taxon>
        <taxon>Pseudomonadati</taxon>
        <taxon>Pseudomonadota</taxon>
        <taxon>Alphaproteobacteria</taxon>
        <taxon>Sphingomonadales</taxon>
        <taxon>Sphingomonadaceae</taxon>
        <taxon>Sphingobium</taxon>
    </lineage>
</organism>
<dbReference type="RefSeq" id="WP_037521400.1">
    <property type="nucleotide sequence ID" value="NZ_JGVR01000024.1"/>
</dbReference>
<name>A0A084EGS7_SPHYA</name>
<proteinExistence type="predicted"/>
<gene>
    <name evidence="1" type="ORF">CP98_03667</name>
</gene>
<evidence type="ECO:0000313" key="1">
    <source>
        <dbReference type="EMBL" id="KEZ17169.1"/>
    </source>
</evidence>
<dbReference type="PATRIC" id="fig|13690.10.peg.3756"/>
<dbReference type="AlphaFoldDB" id="A0A084EGS7"/>
<dbReference type="Proteomes" id="UP000028534">
    <property type="component" value="Unassembled WGS sequence"/>
</dbReference>
<dbReference type="EMBL" id="JGVR01000024">
    <property type="protein sequence ID" value="KEZ17169.1"/>
    <property type="molecule type" value="Genomic_DNA"/>
</dbReference>
<reference evidence="1 2" key="1">
    <citation type="submission" date="2014-03" db="EMBL/GenBank/DDBJ databases">
        <title>Genome sequence of Sphingobium yanoikuyae B1.</title>
        <authorList>
            <person name="Gan H.M."/>
            <person name="Gan H.Y."/>
            <person name="Savka M.A."/>
        </authorList>
    </citation>
    <scope>NUCLEOTIDE SEQUENCE [LARGE SCALE GENOMIC DNA]</scope>
    <source>
        <strain evidence="1 2">B1</strain>
    </source>
</reference>